<keyword evidence="10" id="KW-0675">Receptor</keyword>
<comment type="caution">
    <text evidence="12">The sequence shown here is derived from an EMBL/GenBank/DDBJ whole genome shotgun (WGS) entry which is preliminary data.</text>
</comment>
<evidence type="ECO:0000256" key="11">
    <source>
        <dbReference type="ARBA" id="ARBA00023180"/>
    </source>
</evidence>
<evidence type="ECO:0000256" key="7">
    <source>
        <dbReference type="ARBA" id="ARBA00022989"/>
    </source>
</evidence>
<dbReference type="InterPro" id="IPR002159">
    <property type="entry name" value="CD36_fam"/>
</dbReference>
<protein>
    <submittedName>
        <fullName evidence="12">Sensory neuron membrane protein 2</fullName>
    </submittedName>
</protein>
<dbReference type="EMBL" id="JTDY01007208">
    <property type="protein sequence ID" value="KOB65372.1"/>
    <property type="molecule type" value="Genomic_DNA"/>
</dbReference>
<gene>
    <name evidence="12" type="ORF">OBRU01_22828</name>
</gene>
<evidence type="ECO:0000256" key="3">
    <source>
        <dbReference type="ARBA" id="ARBA00022475"/>
    </source>
</evidence>
<proteinExistence type="inferred from homology"/>
<dbReference type="PANTHER" id="PTHR11923:SF69">
    <property type="entry name" value="SENSORY NEURON MEMBRANE PROTEIN 1"/>
    <property type="match status" value="1"/>
</dbReference>
<reference evidence="12 13" key="1">
    <citation type="journal article" date="2015" name="Genome Biol. Evol.">
        <title>The genome of winter moth (Operophtera brumata) provides a genomic perspective on sexual dimorphism and phenology.</title>
        <authorList>
            <person name="Derks M.F."/>
            <person name="Smit S."/>
            <person name="Salis L."/>
            <person name="Schijlen E."/>
            <person name="Bossers A."/>
            <person name="Mateman C."/>
            <person name="Pijl A.S."/>
            <person name="de Ridder D."/>
            <person name="Groenen M.A."/>
            <person name="Visser M.E."/>
            <person name="Megens H.J."/>
        </authorList>
    </citation>
    <scope>NUCLEOTIDE SEQUENCE [LARGE SCALE GENOMIC DNA]</scope>
    <source>
        <strain evidence="12">WM2013NL</strain>
        <tissue evidence="12">Head and thorax</tissue>
    </source>
</reference>
<keyword evidence="9" id="KW-1015">Disulfide bond</keyword>
<evidence type="ECO:0000256" key="8">
    <source>
        <dbReference type="ARBA" id="ARBA00023136"/>
    </source>
</evidence>
<comment type="similarity">
    <text evidence="2">Belongs to the CD36 family.</text>
</comment>
<evidence type="ECO:0000256" key="1">
    <source>
        <dbReference type="ARBA" id="ARBA00004651"/>
    </source>
</evidence>
<organism evidence="12 13">
    <name type="scientific">Operophtera brumata</name>
    <name type="common">Winter moth</name>
    <name type="synonym">Phalaena brumata</name>
    <dbReference type="NCBI Taxonomy" id="104452"/>
    <lineage>
        <taxon>Eukaryota</taxon>
        <taxon>Metazoa</taxon>
        <taxon>Ecdysozoa</taxon>
        <taxon>Arthropoda</taxon>
        <taxon>Hexapoda</taxon>
        <taxon>Insecta</taxon>
        <taxon>Pterygota</taxon>
        <taxon>Neoptera</taxon>
        <taxon>Endopterygota</taxon>
        <taxon>Lepidoptera</taxon>
        <taxon>Glossata</taxon>
        <taxon>Ditrysia</taxon>
        <taxon>Geometroidea</taxon>
        <taxon>Geometridae</taxon>
        <taxon>Larentiinae</taxon>
        <taxon>Operophtera</taxon>
    </lineage>
</organism>
<evidence type="ECO:0000256" key="4">
    <source>
        <dbReference type="ARBA" id="ARBA00022606"/>
    </source>
</evidence>
<dbReference type="PANTHER" id="PTHR11923">
    <property type="entry name" value="SCAVENGER RECEPTOR CLASS B TYPE-1 SR-B1"/>
    <property type="match status" value="1"/>
</dbReference>
<keyword evidence="13" id="KW-1185">Reference proteome</keyword>
<dbReference type="Proteomes" id="UP000037510">
    <property type="component" value="Unassembled WGS sequence"/>
</dbReference>
<feature type="non-terminal residue" evidence="12">
    <location>
        <position position="188"/>
    </location>
</feature>
<evidence type="ECO:0000313" key="13">
    <source>
        <dbReference type="Proteomes" id="UP000037510"/>
    </source>
</evidence>
<keyword evidence="3" id="KW-1003">Cell membrane</keyword>
<dbReference type="Pfam" id="PF01130">
    <property type="entry name" value="CD36"/>
    <property type="match status" value="2"/>
</dbReference>
<keyword evidence="4" id="KW-0716">Sensory transduction</keyword>
<evidence type="ECO:0000256" key="10">
    <source>
        <dbReference type="ARBA" id="ARBA00023170"/>
    </source>
</evidence>
<evidence type="ECO:0000256" key="9">
    <source>
        <dbReference type="ARBA" id="ARBA00023157"/>
    </source>
</evidence>
<keyword evidence="5" id="KW-0812">Transmembrane</keyword>
<dbReference type="GO" id="GO:0007608">
    <property type="term" value="P:sensory perception of smell"/>
    <property type="evidence" value="ECO:0007669"/>
    <property type="project" value="UniProtKB-KW"/>
</dbReference>
<keyword evidence="7" id="KW-1133">Transmembrane helix</keyword>
<dbReference type="AlphaFoldDB" id="A0A0L7KQ07"/>
<evidence type="ECO:0000313" key="12">
    <source>
        <dbReference type="EMBL" id="KOB65372.1"/>
    </source>
</evidence>
<accession>A0A0L7KQ07</accession>
<dbReference type="GO" id="GO:0005886">
    <property type="term" value="C:plasma membrane"/>
    <property type="evidence" value="ECO:0007669"/>
    <property type="project" value="UniProtKB-SubCell"/>
</dbReference>
<evidence type="ECO:0000256" key="2">
    <source>
        <dbReference type="ARBA" id="ARBA00010532"/>
    </source>
</evidence>
<dbReference type="STRING" id="104452.A0A0L7KQ07"/>
<evidence type="ECO:0000256" key="5">
    <source>
        <dbReference type="ARBA" id="ARBA00022692"/>
    </source>
</evidence>
<comment type="subcellular location">
    <subcellularLocation>
        <location evidence="1">Cell membrane</location>
        <topology evidence="1">Multi-pass membrane protein</topology>
    </subcellularLocation>
</comment>
<name>A0A0L7KQ07_OPEBR</name>
<dbReference type="GO" id="GO:0005044">
    <property type="term" value="F:scavenger receptor activity"/>
    <property type="evidence" value="ECO:0007669"/>
    <property type="project" value="TreeGrafter"/>
</dbReference>
<evidence type="ECO:0000256" key="6">
    <source>
        <dbReference type="ARBA" id="ARBA00022725"/>
    </source>
</evidence>
<keyword evidence="11" id="KW-0325">Glycoprotein</keyword>
<keyword evidence="8" id="KW-0472">Membrane</keyword>
<keyword evidence="6" id="KW-0552">Olfaction</keyword>
<dbReference type="GO" id="GO:0005737">
    <property type="term" value="C:cytoplasm"/>
    <property type="evidence" value="ECO:0007669"/>
    <property type="project" value="TreeGrafter"/>
</dbReference>
<sequence length="188" mass="21440">MGLLNLMACQGAPAIASLPHFYLASEELLEYFADGISPDKEKHNTYVYIDPVTGVVLKGVRRLQFNIELRQVPDVPQLRSVPTGLFPMLWLEEVCFIIIKQVTGVVLKGVRRLQLNIELRQVPDVPQLRSVPTGLFLMLWLEEVCFIIIEVLKGVRRLQVNIELRQVPDVPQLRSVPTGLFPMLWLEE</sequence>